<dbReference type="Gene3D" id="3.40.50.300">
    <property type="entry name" value="P-loop containing nucleotide triphosphate hydrolases"/>
    <property type="match status" value="1"/>
</dbReference>
<evidence type="ECO:0000313" key="12">
    <source>
        <dbReference type="EMBL" id="QCX50923.1"/>
    </source>
</evidence>
<dbReference type="FunFam" id="3.40.50.300:FF:000522">
    <property type="entry name" value="Gluconokinase"/>
    <property type="match status" value="1"/>
</dbReference>
<dbReference type="InterPro" id="IPR031322">
    <property type="entry name" value="Shikimate/glucono_kinase"/>
</dbReference>
<evidence type="ECO:0000256" key="6">
    <source>
        <dbReference type="ARBA" id="ARBA00022777"/>
    </source>
</evidence>
<dbReference type="EC" id="2.7.1.12" evidence="3 10"/>
<comment type="pathway">
    <text evidence="1">Carbohydrate acid metabolism.</text>
</comment>
<dbReference type="PANTHER" id="PTHR43442">
    <property type="entry name" value="GLUCONOKINASE-RELATED"/>
    <property type="match status" value="1"/>
</dbReference>
<evidence type="ECO:0000256" key="4">
    <source>
        <dbReference type="ARBA" id="ARBA00022679"/>
    </source>
</evidence>
<evidence type="ECO:0000313" key="13">
    <source>
        <dbReference type="Proteomes" id="UP000310553"/>
    </source>
</evidence>
<evidence type="ECO:0000256" key="1">
    <source>
        <dbReference type="ARBA" id="ARBA00004761"/>
    </source>
</evidence>
<organism evidence="11">
    <name type="scientific">Ralstonia solanacearum</name>
    <name type="common">Pseudomonas solanacearum</name>
    <dbReference type="NCBI Taxonomy" id="305"/>
    <lineage>
        <taxon>Bacteria</taxon>
        <taxon>Pseudomonadati</taxon>
        <taxon>Pseudomonadota</taxon>
        <taxon>Betaproteobacteria</taxon>
        <taxon>Burkholderiales</taxon>
        <taxon>Burkholderiaceae</taxon>
        <taxon>Ralstonia</taxon>
        <taxon>Ralstonia solanacearum species complex</taxon>
    </lineage>
</organism>
<evidence type="ECO:0000256" key="7">
    <source>
        <dbReference type="ARBA" id="ARBA00022840"/>
    </source>
</evidence>
<evidence type="ECO:0000256" key="9">
    <source>
        <dbReference type="ARBA" id="ARBA00048090"/>
    </source>
</evidence>
<sequence length="170" mass="18773">MIVVVMGVSGCGKSTVGRMIAERLGCAFRDGDEFHSEANRAKMHAGIPLDDDDRKPWLETIRTYMDETTAGGRSLVVACSALKERYRDVLRGAPSDSTAFVYLKGDFELLQNRLAARKDHFFNPALLRSQFDALEEPADAIVVDIALPPQTLVQQAVEQLQARMAHRPAA</sequence>
<reference evidence="11" key="1">
    <citation type="submission" date="2015-10" db="EMBL/GenBank/DDBJ databases">
        <authorList>
            <person name="Gilbert D.G."/>
        </authorList>
    </citation>
    <scope>NUCLEOTIDE SEQUENCE</scope>
    <source>
        <strain evidence="11">Phyl III-seqv23</strain>
    </source>
</reference>
<dbReference type="GO" id="GO:0046316">
    <property type="term" value="F:gluconokinase activity"/>
    <property type="evidence" value="ECO:0007669"/>
    <property type="project" value="UniProtKB-EC"/>
</dbReference>
<evidence type="ECO:0000313" key="11">
    <source>
        <dbReference type="EMBL" id="CUV11266.1"/>
    </source>
</evidence>
<dbReference type="NCBIfam" id="TIGR01313">
    <property type="entry name" value="therm_gnt_kin"/>
    <property type="match status" value="1"/>
</dbReference>
<dbReference type="InterPro" id="IPR027417">
    <property type="entry name" value="P-loop_NTPase"/>
</dbReference>
<protein>
    <recommendedName>
        <fullName evidence="3 10">Gluconokinase</fullName>
        <ecNumber evidence="3 10">2.7.1.12</ecNumber>
    </recommendedName>
</protein>
<comment type="similarity">
    <text evidence="2 10">Belongs to the gluconokinase GntK/GntV family.</text>
</comment>
<dbReference type="GO" id="GO:0005524">
    <property type="term" value="F:ATP binding"/>
    <property type="evidence" value="ECO:0007669"/>
    <property type="project" value="UniProtKB-KW"/>
</dbReference>
<dbReference type="CDD" id="cd02021">
    <property type="entry name" value="GntK"/>
    <property type="match status" value="1"/>
</dbReference>
<evidence type="ECO:0000256" key="10">
    <source>
        <dbReference type="RuleBase" id="RU363066"/>
    </source>
</evidence>
<dbReference type="AlphaFoldDB" id="A0A0S4TMI7"/>
<keyword evidence="4 10" id="KW-0808">Transferase</keyword>
<dbReference type="PATRIC" id="fig|305.106.peg.1301"/>
<dbReference type="GO" id="GO:0019521">
    <property type="term" value="P:D-gluconate metabolic process"/>
    <property type="evidence" value="ECO:0007669"/>
    <property type="project" value="UniProtKB-KW"/>
</dbReference>
<dbReference type="EMBL" id="LN899819">
    <property type="protein sequence ID" value="CUV11266.1"/>
    <property type="molecule type" value="Genomic_DNA"/>
</dbReference>
<dbReference type="PRINTS" id="PR01100">
    <property type="entry name" value="SHIKIMTKNASE"/>
</dbReference>
<comment type="catalytic activity">
    <reaction evidence="9 10">
        <text>D-gluconate + ATP = 6-phospho-D-gluconate + ADP + H(+)</text>
        <dbReference type="Rhea" id="RHEA:19433"/>
        <dbReference type="ChEBI" id="CHEBI:15378"/>
        <dbReference type="ChEBI" id="CHEBI:18391"/>
        <dbReference type="ChEBI" id="CHEBI:30616"/>
        <dbReference type="ChEBI" id="CHEBI:58759"/>
        <dbReference type="ChEBI" id="CHEBI:456216"/>
        <dbReference type="EC" id="2.7.1.12"/>
    </reaction>
</comment>
<dbReference type="Pfam" id="PF01202">
    <property type="entry name" value="SKI"/>
    <property type="match status" value="1"/>
</dbReference>
<accession>A0A0S4TMI7</accession>
<evidence type="ECO:0000256" key="3">
    <source>
        <dbReference type="ARBA" id="ARBA00012054"/>
    </source>
</evidence>
<evidence type="ECO:0000256" key="5">
    <source>
        <dbReference type="ARBA" id="ARBA00022741"/>
    </source>
</evidence>
<dbReference type="InterPro" id="IPR006001">
    <property type="entry name" value="Therm_gnt_kin"/>
</dbReference>
<evidence type="ECO:0000256" key="2">
    <source>
        <dbReference type="ARBA" id="ARBA00008420"/>
    </source>
</evidence>
<dbReference type="Proteomes" id="UP000310553">
    <property type="component" value="Chromosome"/>
</dbReference>
<dbReference type="PANTHER" id="PTHR43442:SF3">
    <property type="entry name" value="GLUCONOKINASE-RELATED"/>
    <property type="match status" value="1"/>
</dbReference>
<dbReference type="GO" id="GO:0005737">
    <property type="term" value="C:cytoplasm"/>
    <property type="evidence" value="ECO:0007669"/>
    <property type="project" value="TreeGrafter"/>
</dbReference>
<reference evidence="12 13" key="2">
    <citation type="submission" date="2019-04" db="EMBL/GenBank/DDBJ databases">
        <title>Complete Genome of UW386 and Higher Quality Genome of UW700.</title>
        <authorList>
            <person name="Jacobs J."/>
            <person name="Perez A."/>
            <person name="Steidl O."/>
            <person name="Allen C."/>
        </authorList>
    </citation>
    <scope>NUCLEOTIDE SEQUENCE [LARGE SCALE GENOMIC DNA]</scope>
    <source>
        <strain evidence="12 13">UW386</strain>
    </source>
</reference>
<keyword evidence="7 10" id="KW-0067">ATP-binding</keyword>
<keyword evidence="5 10" id="KW-0547">Nucleotide-binding</keyword>
<evidence type="ECO:0000256" key="8">
    <source>
        <dbReference type="ARBA" id="ARBA00023064"/>
    </source>
</evidence>
<proteinExistence type="inferred from homology"/>
<gene>
    <name evidence="11" type="primary">gntK</name>
    <name evidence="12" type="ORF">E7Z57_16645</name>
    <name evidence="11" type="ORF">RUN39_v1_80003</name>
</gene>
<keyword evidence="6 10" id="KW-0418">Kinase</keyword>
<dbReference type="SUPFAM" id="SSF52540">
    <property type="entry name" value="P-loop containing nucleoside triphosphate hydrolases"/>
    <property type="match status" value="1"/>
</dbReference>
<name>A0A0S4TMI7_RALSL</name>
<keyword evidence="8" id="KW-0311">Gluconate utilization</keyword>
<dbReference type="EMBL" id="CP039339">
    <property type="protein sequence ID" value="QCX50923.1"/>
    <property type="molecule type" value="Genomic_DNA"/>
</dbReference>